<proteinExistence type="predicted"/>
<dbReference type="Proteomes" id="UP000555836">
    <property type="component" value="Unassembled WGS sequence"/>
</dbReference>
<reference evidence="1 2" key="1">
    <citation type="submission" date="2020-04" db="EMBL/GenBank/DDBJ databases">
        <title>Whole-genome sequencing of Vibrio spp. from China reveals different genetic environments of blaCTX-M-14 among diverse lineages.</title>
        <authorList>
            <person name="Zheng Z."/>
            <person name="Ye L."/>
            <person name="Chen S."/>
        </authorList>
    </citation>
    <scope>NUCLEOTIDE SEQUENCE [LARGE SCALE GENOMIC DNA]</scope>
    <source>
        <strain evidence="1 2">Vb0574</strain>
    </source>
</reference>
<protein>
    <submittedName>
        <fullName evidence="1">Uncharacterized protein</fullName>
    </submittedName>
</protein>
<evidence type="ECO:0000313" key="1">
    <source>
        <dbReference type="EMBL" id="NMU29919.1"/>
    </source>
</evidence>
<accession>A0A7Y0SBH0</accession>
<gene>
    <name evidence="1" type="ORF">HKB21_30365</name>
</gene>
<name>A0A7Y0SBH0_VIBPH</name>
<organism evidence="1 2">
    <name type="scientific">Vibrio parahaemolyticus</name>
    <dbReference type="NCBI Taxonomy" id="670"/>
    <lineage>
        <taxon>Bacteria</taxon>
        <taxon>Pseudomonadati</taxon>
        <taxon>Pseudomonadota</taxon>
        <taxon>Gammaproteobacteria</taxon>
        <taxon>Vibrionales</taxon>
        <taxon>Vibrionaceae</taxon>
        <taxon>Vibrio</taxon>
    </lineage>
</organism>
<dbReference type="AlphaFoldDB" id="A0A7Y0SBH0"/>
<sequence length="66" mass="7628">MLIETAFVENNNDFRVKMLLGETVKDEMKPFLVLLRNILAGRGPFEGMVKKTAKKIYKKKKKAKTK</sequence>
<evidence type="ECO:0000313" key="2">
    <source>
        <dbReference type="Proteomes" id="UP000555836"/>
    </source>
</evidence>
<comment type="caution">
    <text evidence="1">The sequence shown here is derived from an EMBL/GenBank/DDBJ whole genome shotgun (WGS) entry which is preliminary data.</text>
</comment>
<dbReference type="EMBL" id="JABCLD010002257">
    <property type="protein sequence ID" value="NMU29919.1"/>
    <property type="molecule type" value="Genomic_DNA"/>
</dbReference>